<dbReference type="Pfam" id="PF12804">
    <property type="entry name" value="NTP_transf_3"/>
    <property type="match status" value="1"/>
</dbReference>
<evidence type="ECO:0000256" key="5">
    <source>
        <dbReference type="ARBA" id="ARBA00022842"/>
    </source>
</evidence>
<organism evidence="10 11">
    <name type="scientific">Vineibacter terrae</name>
    <dbReference type="NCBI Taxonomy" id="2586908"/>
    <lineage>
        <taxon>Bacteria</taxon>
        <taxon>Pseudomonadati</taxon>
        <taxon>Pseudomonadota</taxon>
        <taxon>Alphaproteobacteria</taxon>
        <taxon>Hyphomicrobiales</taxon>
        <taxon>Vineibacter</taxon>
    </lineage>
</organism>
<name>A0A5C8PBE1_9HYPH</name>
<comment type="subcellular location">
    <subcellularLocation>
        <location evidence="8">Cytoplasm</location>
    </subcellularLocation>
</comment>
<feature type="binding site" evidence="8">
    <location>
        <position position="54"/>
    </location>
    <ligand>
        <name>GTP</name>
        <dbReference type="ChEBI" id="CHEBI:37565"/>
    </ligand>
</feature>
<protein>
    <recommendedName>
        <fullName evidence="8">Molybdenum cofactor guanylyltransferase</fullName>
        <shortName evidence="8">MoCo guanylyltransferase</shortName>
        <ecNumber evidence="8">2.7.7.77</ecNumber>
    </recommendedName>
    <alternativeName>
        <fullName evidence="8">GTP:molybdopterin guanylyltransferase</fullName>
    </alternativeName>
    <alternativeName>
        <fullName evidence="8">Mo-MPT guanylyltransferase</fullName>
    </alternativeName>
    <alternativeName>
        <fullName evidence="8">Molybdopterin guanylyltransferase</fullName>
    </alternativeName>
    <alternativeName>
        <fullName evidence="8">Molybdopterin-guanine dinucleotide synthase</fullName>
        <shortName evidence="8">MGD synthase</shortName>
    </alternativeName>
</protein>
<comment type="catalytic activity">
    <reaction evidence="8">
        <text>Mo-molybdopterin + GTP + H(+) = Mo-molybdopterin guanine dinucleotide + diphosphate</text>
        <dbReference type="Rhea" id="RHEA:34243"/>
        <dbReference type="ChEBI" id="CHEBI:15378"/>
        <dbReference type="ChEBI" id="CHEBI:33019"/>
        <dbReference type="ChEBI" id="CHEBI:37565"/>
        <dbReference type="ChEBI" id="CHEBI:71302"/>
        <dbReference type="ChEBI" id="CHEBI:71310"/>
        <dbReference type="EC" id="2.7.7.77"/>
    </reaction>
</comment>
<keyword evidence="11" id="KW-1185">Reference proteome</keyword>
<evidence type="ECO:0000313" key="11">
    <source>
        <dbReference type="Proteomes" id="UP000321638"/>
    </source>
</evidence>
<evidence type="ECO:0000256" key="1">
    <source>
        <dbReference type="ARBA" id="ARBA00022490"/>
    </source>
</evidence>
<sequence length="249" mass="26533">MPPPPAAPAEMAPTAAIAMPRIHPPLERPIRVGALVGAILAGGEGRRLGPGVEKPFRHLSGTPLIEHAMARLRPQVAGLVISTHGDAARFSRLGVPVVSDSVAADADGRRPGPLAGVLAAMEWARQAHPFSPWLLTVPVDVPFLPLDLTAYLAGHMHVPEADILSVRYRGRVHHAIAVWSTELLPALRKAVMEEGARSIERFAAGHNTSVFDWPRRRGDPFLNINTPADWARAEAIARAEAAGASRGAS</sequence>
<proteinExistence type="inferred from homology"/>
<evidence type="ECO:0000256" key="7">
    <source>
        <dbReference type="ARBA" id="ARBA00023150"/>
    </source>
</evidence>
<reference evidence="10 11" key="1">
    <citation type="submission" date="2019-06" db="EMBL/GenBank/DDBJ databases">
        <title>New taxonomy in bacterial strain CC-CFT640, isolated from vineyard.</title>
        <authorList>
            <person name="Lin S.-Y."/>
            <person name="Tsai C.-F."/>
            <person name="Young C.-C."/>
        </authorList>
    </citation>
    <scope>NUCLEOTIDE SEQUENCE [LARGE SCALE GENOMIC DNA]</scope>
    <source>
        <strain evidence="10 11">CC-CFT640</strain>
    </source>
</reference>
<evidence type="ECO:0000256" key="6">
    <source>
        <dbReference type="ARBA" id="ARBA00023134"/>
    </source>
</evidence>
<dbReference type="PANTHER" id="PTHR19136:SF81">
    <property type="entry name" value="MOLYBDENUM COFACTOR GUANYLYLTRANSFERASE"/>
    <property type="match status" value="1"/>
</dbReference>
<accession>A0A5C8PBE1</accession>
<dbReference type="GO" id="GO:0005737">
    <property type="term" value="C:cytoplasm"/>
    <property type="evidence" value="ECO:0007669"/>
    <property type="project" value="UniProtKB-SubCell"/>
</dbReference>
<feature type="domain" description="MobA-like NTP transferase" evidence="9">
    <location>
        <begin position="37"/>
        <end position="201"/>
    </location>
</feature>
<dbReference type="HAMAP" id="MF_00316">
    <property type="entry name" value="MobA"/>
    <property type="match status" value="1"/>
</dbReference>
<keyword evidence="4 8" id="KW-0547">Nucleotide-binding</keyword>
<keyword evidence="2 8" id="KW-0808">Transferase</keyword>
<keyword evidence="5 8" id="KW-0460">Magnesium</keyword>
<evidence type="ECO:0000313" key="10">
    <source>
        <dbReference type="EMBL" id="TXL71124.1"/>
    </source>
</evidence>
<dbReference type="GO" id="GO:0061603">
    <property type="term" value="F:molybdenum cofactor guanylyltransferase activity"/>
    <property type="evidence" value="ECO:0007669"/>
    <property type="project" value="UniProtKB-EC"/>
</dbReference>
<keyword evidence="1 8" id="KW-0963">Cytoplasm</keyword>
<comment type="function">
    <text evidence="8">Transfers a GMP moiety from GTP to Mo-molybdopterin (Mo-MPT) cofactor (Moco or molybdenum cofactor) to form Mo-molybdopterin guanine dinucleotide (Mo-MGD) cofactor.</text>
</comment>
<evidence type="ECO:0000256" key="3">
    <source>
        <dbReference type="ARBA" id="ARBA00022723"/>
    </source>
</evidence>
<dbReference type="AlphaFoldDB" id="A0A5C8PBE1"/>
<evidence type="ECO:0000259" key="9">
    <source>
        <dbReference type="Pfam" id="PF12804"/>
    </source>
</evidence>
<comment type="subunit">
    <text evidence="8">Monomer.</text>
</comment>
<dbReference type="PANTHER" id="PTHR19136">
    <property type="entry name" value="MOLYBDENUM COFACTOR GUANYLYLTRANSFERASE"/>
    <property type="match status" value="1"/>
</dbReference>
<dbReference type="Proteomes" id="UP000321638">
    <property type="component" value="Unassembled WGS sequence"/>
</dbReference>
<gene>
    <name evidence="8 10" type="primary">mobA</name>
    <name evidence="10" type="ORF">FHP25_31465</name>
</gene>
<dbReference type="InterPro" id="IPR013482">
    <property type="entry name" value="Molybde_CF_guanTrfase"/>
</dbReference>
<dbReference type="Gene3D" id="3.90.550.10">
    <property type="entry name" value="Spore Coat Polysaccharide Biosynthesis Protein SpsA, Chain A"/>
    <property type="match status" value="1"/>
</dbReference>
<dbReference type="GO" id="GO:1902758">
    <property type="term" value="P:bis(molybdopterin guanine dinucleotide)molybdenum biosynthetic process"/>
    <property type="evidence" value="ECO:0007669"/>
    <property type="project" value="TreeGrafter"/>
</dbReference>
<dbReference type="EMBL" id="VDUZ01000048">
    <property type="protein sequence ID" value="TXL71124.1"/>
    <property type="molecule type" value="Genomic_DNA"/>
</dbReference>
<keyword evidence="6 8" id="KW-0342">GTP-binding</keyword>
<comment type="similarity">
    <text evidence="8">Belongs to the MobA family.</text>
</comment>
<evidence type="ECO:0000256" key="2">
    <source>
        <dbReference type="ARBA" id="ARBA00022679"/>
    </source>
</evidence>
<comment type="cofactor">
    <cofactor evidence="8">
        <name>Mg(2+)</name>
        <dbReference type="ChEBI" id="CHEBI:18420"/>
    </cofactor>
</comment>
<feature type="binding site" evidence="8">
    <location>
        <position position="140"/>
    </location>
    <ligand>
        <name>Mg(2+)</name>
        <dbReference type="ChEBI" id="CHEBI:18420"/>
    </ligand>
</feature>
<dbReference type="CDD" id="cd02503">
    <property type="entry name" value="MobA"/>
    <property type="match status" value="1"/>
</dbReference>
<comment type="caution">
    <text evidence="8">Lacks conserved residue(s) required for the propagation of feature annotation.</text>
</comment>
<feature type="binding site" evidence="8">
    <location>
        <position position="140"/>
    </location>
    <ligand>
        <name>GTP</name>
        <dbReference type="ChEBI" id="CHEBI:37565"/>
    </ligand>
</feature>
<comment type="caution">
    <text evidence="10">The sequence shown here is derived from an EMBL/GenBank/DDBJ whole genome shotgun (WGS) entry which is preliminary data.</text>
</comment>
<feature type="binding site" evidence="8">
    <location>
        <position position="100"/>
    </location>
    <ligand>
        <name>GTP</name>
        <dbReference type="ChEBI" id="CHEBI:37565"/>
    </ligand>
</feature>
<dbReference type="InterPro" id="IPR025877">
    <property type="entry name" value="MobA-like_NTP_Trfase"/>
</dbReference>
<feature type="binding site" evidence="8">
    <location>
        <begin position="40"/>
        <end position="42"/>
    </location>
    <ligand>
        <name>GTP</name>
        <dbReference type="ChEBI" id="CHEBI:37565"/>
    </ligand>
</feature>
<keyword evidence="3 8" id="KW-0479">Metal-binding</keyword>
<dbReference type="NCBIfam" id="TIGR02665">
    <property type="entry name" value="molyb_mobA"/>
    <property type="match status" value="1"/>
</dbReference>
<keyword evidence="7 8" id="KW-0501">Molybdenum cofactor biosynthesis</keyword>
<dbReference type="OrthoDB" id="9788394at2"/>
<dbReference type="GO" id="GO:0005525">
    <property type="term" value="F:GTP binding"/>
    <property type="evidence" value="ECO:0007669"/>
    <property type="project" value="UniProtKB-UniRule"/>
</dbReference>
<evidence type="ECO:0000256" key="4">
    <source>
        <dbReference type="ARBA" id="ARBA00022741"/>
    </source>
</evidence>
<evidence type="ECO:0000256" key="8">
    <source>
        <dbReference type="HAMAP-Rule" id="MF_00316"/>
    </source>
</evidence>
<dbReference type="InterPro" id="IPR029044">
    <property type="entry name" value="Nucleotide-diphossugar_trans"/>
</dbReference>
<comment type="domain">
    <text evidence="8">The N-terminal domain determines nucleotide recognition and specific binding, while the C-terminal domain determines the specific binding to the target protein.</text>
</comment>
<dbReference type="GO" id="GO:0046872">
    <property type="term" value="F:metal ion binding"/>
    <property type="evidence" value="ECO:0007669"/>
    <property type="project" value="UniProtKB-KW"/>
</dbReference>
<keyword evidence="10" id="KW-0548">Nucleotidyltransferase</keyword>
<dbReference type="EC" id="2.7.7.77" evidence="8"/>
<dbReference type="SUPFAM" id="SSF53448">
    <property type="entry name" value="Nucleotide-diphospho-sugar transferases"/>
    <property type="match status" value="1"/>
</dbReference>